<dbReference type="InterPro" id="IPR023828">
    <property type="entry name" value="Peptidase_S8_Ser-AS"/>
</dbReference>
<keyword evidence="5 8" id="KW-0720">Serine protease</keyword>
<dbReference type="SMART" id="SM00944">
    <property type="entry name" value="Pro-kuma_activ"/>
    <property type="match status" value="1"/>
</dbReference>
<dbReference type="InterPro" id="IPR036852">
    <property type="entry name" value="Peptidase_S8/S53_dom_sf"/>
</dbReference>
<evidence type="ECO:0000256" key="1">
    <source>
        <dbReference type="ARBA" id="ARBA00004239"/>
    </source>
</evidence>
<keyword evidence="7" id="KW-0865">Zymogen</keyword>
<evidence type="ECO:0000256" key="8">
    <source>
        <dbReference type="PROSITE-ProRule" id="PRU01032"/>
    </source>
</evidence>
<evidence type="ECO:0000256" key="2">
    <source>
        <dbReference type="ARBA" id="ARBA00022670"/>
    </source>
</evidence>
<dbReference type="EMBL" id="JACAZI010000004">
    <property type="protein sequence ID" value="KAF7361952.1"/>
    <property type="molecule type" value="Genomic_DNA"/>
</dbReference>
<feature type="binding site" evidence="8">
    <location>
        <position position="616"/>
    </location>
    <ligand>
        <name>Ca(2+)</name>
        <dbReference type="ChEBI" id="CHEBI:29108"/>
    </ligand>
</feature>
<feature type="chain" id="PRO_5034477561" evidence="9">
    <location>
        <begin position="22"/>
        <end position="621"/>
    </location>
</feature>
<sequence length="621" mass="67028">MWIRSLLPFLPLAISAFSLQAKHWEHIVKEAVVPPRGWTIYAPAPSDHLIKLRIALPQSNFGVLEDHLRAISNPYHERYGAHLTKEEIEELVAPRPESVAAVTGWLSSHGIQENDIGRSPAGDWLTIRVSVSLRFGSQKYHVWKHSGGDYIVRTTSYSLPKELLEDVELIQPTTMFGTFKKLKSSIHSASEAGTQIQSQNQPPIVNPVTGVRVDASCNTTITISCLKQIYNAVGYSPSDRVGNSIAISGYLDDYANRADLQTFYEEQVPAAAAVNSTFKFVSVAGGLDPQNSSLAGLESSLDTQFAFGLTFPVASTYYSTASLAGSPPFTPDATAPTDTNEPYSDVSASHEVEFRPEGLRWICSIGCEYLDVVRPVNENKNDSLFEGARGVSLTVASGDGGVGDGFLNITSSVCLSNDGLNRARRCLLHIMRALIVFADDIRTRSWYFGFYLCTCTTKFDPDFPASCPYVTAVGGTTSLPEKGVFFSGGGFSNYFPRPSYQDVAVGRFLSKLPNGTYSGMFNPSGRAIPDVSTQSFNFRAFVGGQAMLINGTSASSPTFAGFVALLNDARLKKGLPSLGFLNPLLYSTAASGFNDITVGNNPGCGTPGFNAAEGWDAGKHA</sequence>
<evidence type="ECO:0000256" key="6">
    <source>
        <dbReference type="ARBA" id="ARBA00022837"/>
    </source>
</evidence>
<protein>
    <submittedName>
        <fullName evidence="11">Tripeptidyl peptidase A</fullName>
    </submittedName>
</protein>
<gene>
    <name evidence="11" type="ORF">MVEN_00540200</name>
</gene>
<dbReference type="Gene3D" id="3.40.50.200">
    <property type="entry name" value="Peptidase S8/S53 domain"/>
    <property type="match status" value="1"/>
</dbReference>
<evidence type="ECO:0000259" key="10">
    <source>
        <dbReference type="PROSITE" id="PS51695"/>
    </source>
</evidence>
<evidence type="ECO:0000256" key="9">
    <source>
        <dbReference type="SAM" id="SignalP"/>
    </source>
</evidence>
<feature type="binding site" evidence="8">
    <location>
        <position position="595"/>
    </location>
    <ligand>
        <name>Ca(2+)</name>
        <dbReference type="ChEBI" id="CHEBI:29108"/>
    </ligand>
</feature>
<organism evidence="11 12">
    <name type="scientific">Mycena venus</name>
    <dbReference type="NCBI Taxonomy" id="2733690"/>
    <lineage>
        <taxon>Eukaryota</taxon>
        <taxon>Fungi</taxon>
        <taxon>Dikarya</taxon>
        <taxon>Basidiomycota</taxon>
        <taxon>Agaricomycotina</taxon>
        <taxon>Agaricomycetes</taxon>
        <taxon>Agaricomycetidae</taxon>
        <taxon>Agaricales</taxon>
        <taxon>Marasmiineae</taxon>
        <taxon>Mycenaceae</taxon>
        <taxon>Mycena</taxon>
    </lineage>
</organism>
<accession>A0A8H6YMY2</accession>
<evidence type="ECO:0000256" key="4">
    <source>
        <dbReference type="ARBA" id="ARBA00022801"/>
    </source>
</evidence>
<evidence type="ECO:0000256" key="5">
    <source>
        <dbReference type="ARBA" id="ARBA00022825"/>
    </source>
</evidence>
<dbReference type="GO" id="GO:0008240">
    <property type="term" value="F:tripeptidyl-peptidase activity"/>
    <property type="evidence" value="ECO:0007669"/>
    <property type="project" value="TreeGrafter"/>
</dbReference>
<dbReference type="InterPro" id="IPR030400">
    <property type="entry name" value="Sedolisin_dom"/>
</dbReference>
<dbReference type="PANTHER" id="PTHR14218:SF15">
    <property type="entry name" value="TRIPEPTIDYL-PEPTIDASE 1"/>
    <property type="match status" value="1"/>
</dbReference>
<keyword evidence="6 8" id="KW-0106">Calcium</keyword>
<dbReference type="GO" id="GO:0005576">
    <property type="term" value="C:extracellular region"/>
    <property type="evidence" value="ECO:0007669"/>
    <property type="project" value="UniProtKB-SubCell"/>
</dbReference>
<dbReference type="PROSITE" id="PS00138">
    <property type="entry name" value="SUBTILASE_SER"/>
    <property type="match status" value="1"/>
</dbReference>
<dbReference type="GO" id="GO:0046872">
    <property type="term" value="F:metal ion binding"/>
    <property type="evidence" value="ECO:0007669"/>
    <property type="project" value="UniProtKB-UniRule"/>
</dbReference>
<dbReference type="InterPro" id="IPR050819">
    <property type="entry name" value="Tripeptidyl-peptidase_I"/>
</dbReference>
<feature type="binding site" evidence="8">
    <location>
        <position position="614"/>
    </location>
    <ligand>
        <name>Ca(2+)</name>
        <dbReference type="ChEBI" id="CHEBI:29108"/>
    </ligand>
</feature>
<feature type="binding site" evidence="8">
    <location>
        <position position="596"/>
    </location>
    <ligand>
        <name>Ca(2+)</name>
        <dbReference type="ChEBI" id="CHEBI:29108"/>
    </ligand>
</feature>
<dbReference type="PROSITE" id="PS51695">
    <property type="entry name" value="SEDOLISIN"/>
    <property type="match status" value="1"/>
</dbReference>
<dbReference type="GO" id="GO:0006508">
    <property type="term" value="P:proteolysis"/>
    <property type="evidence" value="ECO:0007669"/>
    <property type="project" value="UniProtKB-KW"/>
</dbReference>
<keyword evidence="9" id="KW-0732">Signal</keyword>
<proteinExistence type="predicted"/>
<evidence type="ECO:0000313" key="12">
    <source>
        <dbReference type="Proteomes" id="UP000620124"/>
    </source>
</evidence>
<dbReference type="GO" id="GO:0004252">
    <property type="term" value="F:serine-type endopeptidase activity"/>
    <property type="evidence" value="ECO:0007669"/>
    <property type="project" value="UniProtKB-UniRule"/>
</dbReference>
<feature type="signal peptide" evidence="9">
    <location>
        <begin position="1"/>
        <end position="21"/>
    </location>
</feature>
<dbReference type="SUPFAM" id="SSF52743">
    <property type="entry name" value="Subtilisin-like"/>
    <property type="match status" value="1"/>
</dbReference>
<dbReference type="Proteomes" id="UP000620124">
    <property type="component" value="Unassembled WGS sequence"/>
</dbReference>
<comment type="caution">
    <text evidence="11">The sequence shown here is derived from an EMBL/GenBank/DDBJ whole genome shotgun (WGS) entry which is preliminary data.</text>
</comment>
<dbReference type="Pfam" id="PF09286">
    <property type="entry name" value="Pro-kuma_activ"/>
    <property type="match status" value="1"/>
</dbReference>
<feature type="active site" description="Charge relay system" evidence="8">
    <location>
        <position position="302"/>
    </location>
</feature>
<name>A0A8H6YMY2_9AGAR</name>
<dbReference type="AlphaFoldDB" id="A0A8H6YMY2"/>
<keyword evidence="3 8" id="KW-0479">Metal-binding</keyword>
<evidence type="ECO:0000313" key="11">
    <source>
        <dbReference type="EMBL" id="KAF7361952.1"/>
    </source>
</evidence>
<comment type="subcellular location">
    <subcellularLocation>
        <location evidence="1">Secreted</location>
        <location evidence="1">Extracellular space</location>
    </subcellularLocation>
</comment>
<dbReference type="SUPFAM" id="SSF54897">
    <property type="entry name" value="Protease propeptides/inhibitors"/>
    <property type="match status" value="1"/>
</dbReference>
<evidence type="ECO:0000256" key="7">
    <source>
        <dbReference type="ARBA" id="ARBA00023145"/>
    </source>
</evidence>
<reference evidence="11" key="1">
    <citation type="submission" date="2020-05" db="EMBL/GenBank/DDBJ databases">
        <title>Mycena genomes resolve the evolution of fungal bioluminescence.</title>
        <authorList>
            <person name="Tsai I.J."/>
        </authorList>
    </citation>
    <scope>NUCLEOTIDE SEQUENCE</scope>
    <source>
        <strain evidence="11">CCC161011</strain>
    </source>
</reference>
<keyword evidence="4 8" id="KW-0378">Hydrolase</keyword>
<dbReference type="CDD" id="cd04056">
    <property type="entry name" value="Peptidases_S53"/>
    <property type="match status" value="1"/>
</dbReference>
<keyword evidence="12" id="KW-1185">Reference proteome</keyword>
<feature type="active site" description="Charge relay system" evidence="8">
    <location>
        <position position="298"/>
    </location>
</feature>
<dbReference type="CDD" id="cd11377">
    <property type="entry name" value="Pro-peptidase_S53"/>
    <property type="match status" value="1"/>
</dbReference>
<evidence type="ECO:0000256" key="3">
    <source>
        <dbReference type="ARBA" id="ARBA00022723"/>
    </source>
</evidence>
<dbReference type="OrthoDB" id="409122at2759"/>
<feature type="active site" description="Charge relay system" evidence="8">
    <location>
        <position position="553"/>
    </location>
</feature>
<feature type="domain" description="Peptidase S53" evidence="10">
    <location>
        <begin position="220"/>
        <end position="621"/>
    </location>
</feature>
<keyword evidence="2 8" id="KW-0645">Protease</keyword>
<dbReference type="InterPro" id="IPR015366">
    <property type="entry name" value="S53_propep"/>
</dbReference>
<dbReference type="PANTHER" id="PTHR14218">
    <property type="entry name" value="PROTEASE S8 TRIPEPTIDYL PEPTIDASE I CLN2"/>
    <property type="match status" value="1"/>
</dbReference>
<comment type="cofactor">
    <cofactor evidence="8">
        <name>Ca(2+)</name>
        <dbReference type="ChEBI" id="CHEBI:29108"/>
    </cofactor>
    <text evidence="8">Binds 1 Ca(2+) ion per subunit.</text>
</comment>